<gene>
    <name evidence="3" type="ORF">C2S53_010101</name>
</gene>
<dbReference type="InterPro" id="IPR002109">
    <property type="entry name" value="Glutaredoxin"/>
</dbReference>
<dbReference type="Gene3D" id="3.40.30.10">
    <property type="entry name" value="Glutaredoxin"/>
    <property type="match status" value="1"/>
</dbReference>
<feature type="compositionally biased region" description="Low complexity" evidence="1">
    <location>
        <begin position="40"/>
        <end position="57"/>
    </location>
</feature>
<evidence type="ECO:0000259" key="2">
    <source>
        <dbReference type="Pfam" id="PF00462"/>
    </source>
</evidence>
<evidence type="ECO:0000313" key="4">
    <source>
        <dbReference type="Proteomes" id="UP001190926"/>
    </source>
</evidence>
<protein>
    <recommendedName>
        <fullName evidence="2">Glutaredoxin domain-containing protein</fullName>
    </recommendedName>
</protein>
<organism evidence="3 4">
    <name type="scientific">Perilla frutescens var. hirtella</name>
    <name type="common">Perilla citriodora</name>
    <name type="synonym">Perilla setoyensis</name>
    <dbReference type="NCBI Taxonomy" id="608512"/>
    <lineage>
        <taxon>Eukaryota</taxon>
        <taxon>Viridiplantae</taxon>
        <taxon>Streptophyta</taxon>
        <taxon>Embryophyta</taxon>
        <taxon>Tracheophyta</taxon>
        <taxon>Spermatophyta</taxon>
        <taxon>Magnoliopsida</taxon>
        <taxon>eudicotyledons</taxon>
        <taxon>Gunneridae</taxon>
        <taxon>Pentapetalae</taxon>
        <taxon>asterids</taxon>
        <taxon>lamiids</taxon>
        <taxon>Lamiales</taxon>
        <taxon>Lamiaceae</taxon>
        <taxon>Nepetoideae</taxon>
        <taxon>Elsholtzieae</taxon>
        <taxon>Perilla</taxon>
    </lineage>
</organism>
<dbReference type="Pfam" id="PF23733">
    <property type="entry name" value="GRXCR1-2_C"/>
    <property type="match status" value="1"/>
</dbReference>
<dbReference type="Pfam" id="PF00462">
    <property type="entry name" value="Glutaredoxin"/>
    <property type="match status" value="1"/>
</dbReference>
<keyword evidence="4" id="KW-1185">Reference proteome</keyword>
<dbReference type="PROSITE" id="PS51354">
    <property type="entry name" value="GLUTAREDOXIN_2"/>
    <property type="match status" value="1"/>
</dbReference>
<name>A0AAD4JCL9_PERFH</name>
<accession>A0AAD4JCL9</accession>
<dbReference type="PANTHER" id="PTHR45669">
    <property type="entry name" value="GLUTAREDOXIN DOMAIN-CONTAINING CYSTEINE-RICH PROTEIN CG12206-RELATED"/>
    <property type="match status" value="1"/>
</dbReference>
<comment type="caution">
    <text evidence="3">The sequence shown here is derived from an EMBL/GenBank/DDBJ whole genome shotgun (WGS) entry which is preliminary data.</text>
</comment>
<feature type="region of interest" description="Disordered" evidence="1">
    <location>
        <begin position="40"/>
        <end position="66"/>
    </location>
</feature>
<dbReference type="SUPFAM" id="SSF52833">
    <property type="entry name" value="Thioredoxin-like"/>
    <property type="match status" value="1"/>
</dbReference>
<dbReference type="PANTHER" id="PTHR45669:SF22">
    <property type="entry name" value="GLUTAREDOXIN DOMAIN-CONTAINING CYSTEINE-RICH PROTEIN CG12206-RELATED"/>
    <property type="match status" value="1"/>
</dbReference>
<dbReference type="Proteomes" id="UP001190926">
    <property type="component" value="Unassembled WGS sequence"/>
</dbReference>
<dbReference type="EMBL" id="SDAM02000094">
    <property type="protein sequence ID" value="KAH6830670.1"/>
    <property type="molecule type" value="Genomic_DNA"/>
</dbReference>
<dbReference type="CDD" id="cd03031">
    <property type="entry name" value="GRX_GRX_like"/>
    <property type="match status" value="1"/>
</dbReference>
<evidence type="ECO:0000256" key="1">
    <source>
        <dbReference type="SAM" id="MobiDB-lite"/>
    </source>
</evidence>
<dbReference type="AlphaFoldDB" id="A0AAD4JCL9"/>
<feature type="domain" description="Glutaredoxin" evidence="2">
    <location>
        <begin position="129"/>
        <end position="199"/>
    </location>
</feature>
<reference evidence="3 4" key="1">
    <citation type="journal article" date="2021" name="Nat. Commun.">
        <title>Incipient diploidization of the medicinal plant Perilla within 10,000 years.</title>
        <authorList>
            <person name="Zhang Y."/>
            <person name="Shen Q."/>
            <person name="Leng L."/>
            <person name="Zhang D."/>
            <person name="Chen S."/>
            <person name="Shi Y."/>
            <person name="Ning Z."/>
            <person name="Chen S."/>
        </authorList>
    </citation>
    <scope>NUCLEOTIDE SEQUENCE [LARGE SCALE GENOMIC DNA]</scope>
    <source>
        <strain evidence="4">cv. PC099</strain>
    </source>
</reference>
<sequence length="280" mass="30164">MGCVSSTLLNQDEEFPKIGGSAAFSHHIVSLTSTTYGFLTLDTPSSDPPTTSTAAEPPLKHQHQQQPLETINSWDLMSGLDSDQVPSFRYLTTSNTENVNPNVRESSLNLGSLLEKYEAISPPNGEKRVVLYTTSLRGVRKTFEDCEKVRSAIRGLGIPVSERDVSMDRGFRDELRGLMKGKGSHEAIPPRLFVQGRYVGGVEEVMKIVDEGSIAKLIQGLPKLAGECVCEGCGGVGFLPCFSCHGSCKVVVGVGVKKRSVVVKCGDCNENGLVLCPICS</sequence>
<proteinExistence type="predicted"/>
<dbReference type="InterPro" id="IPR036249">
    <property type="entry name" value="Thioredoxin-like_sf"/>
</dbReference>
<evidence type="ECO:0000313" key="3">
    <source>
        <dbReference type="EMBL" id="KAH6830670.1"/>
    </source>
</evidence>